<comment type="caution">
    <text evidence="1">The sequence shown here is derived from an EMBL/GenBank/DDBJ whole genome shotgun (WGS) entry which is preliminary data.</text>
</comment>
<organism evidence="1 2">
    <name type="scientific">Pseudomonas amygdali pv. lachrymans</name>
    <name type="common">Pseudomonas syringae pv. lachrymans</name>
    <dbReference type="NCBI Taxonomy" id="53707"/>
    <lineage>
        <taxon>Bacteria</taxon>
        <taxon>Pseudomonadati</taxon>
        <taxon>Pseudomonadota</taxon>
        <taxon>Gammaproteobacteria</taxon>
        <taxon>Pseudomonadales</taxon>
        <taxon>Pseudomonadaceae</taxon>
        <taxon>Pseudomonas</taxon>
        <taxon>Pseudomonas amygdali</taxon>
    </lineage>
</organism>
<reference evidence="1 2" key="1">
    <citation type="submission" date="2015-09" db="EMBL/GenBank/DDBJ databases">
        <title>Genome announcement of multiple Pseudomonas syringae strains.</title>
        <authorList>
            <person name="Thakur S."/>
            <person name="Wang P.W."/>
            <person name="Gong Y."/>
            <person name="Weir B.S."/>
            <person name="Guttman D.S."/>
        </authorList>
    </citation>
    <scope>NUCLEOTIDE SEQUENCE [LARGE SCALE GENOMIC DNA]</scope>
    <source>
        <strain evidence="1 2">ICMP3507</strain>
    </source>
</reference>
<accession>A0A0P9SVL2</accession>
<protein>
    <submittedName>
        <fullName evidence="1">Uncharacterized protein</fullName>
    </submittedName>
</protein>
<dbReference type="PATRIC" id="fig|53707.9.peg.5625"/>
<evidence type="ECO:0000313" key="1">
    <source>
        <dbReference type="EMBL" id="KPX63124.1"/>
    </source>
</evidence>
<sequence length="326" mass="37025">MSASETEERISSIICEHFLSGTQEKLTVSLVSERAGISRQAFHKKYLHLKPYLTGQRRVDELFLRQSVDPIKVILQTQNLVRDLQGQLHEARSNQAAEFEEFENNVLTSLMASDILTHRAKELTAELRKKALHVEMLKRQLSEKEVELALQASDSTVSLPAAFAKNPDLHVFKPDLAAALAGFLSNSEKETYGALKRKAIDAMQHRVLKILKQGTIRVVVFQERYLCSFEKFVDRYFSRTTSSLVVLNLPLSSRLETQEFLRALKGAVPLELYVPHCDSEAVVKAQRAFLFGNIPDFELKATDREPLPTIHDGYDRVTVFRIEQGE</sequence>
<dbReference type="EMBL" id="LJQP01000327">
    <property type="protein sequence ID" value="KPX63124.1"/>
    <property type="molecule type" value="Genomic_DNA"/>
</dbReference>
<dbReference type="AlphaFoldDB" id="A0A0P9SVL2"/>
<name>A0A0P9SVL2_PSEAV</name>
<dbReference type="Proteomes" id="UP000050265">
    <property type="component" value="Unassembled WGS sequence"/>
</dbReference>
<proteinExistence type="predicted"/>
<evidence type="ECO:0000313" key="2">
    <source>
        <dbReference type="Proteomes" id="UP000050265"/>
    </source>
</evidence>
<gene>
    <name evidence="1" type="ORF">ALO35_03776</name>
</gene>